<organism evidence="2 3">
    <name type="scientific">Holdemanella biformis</name>
    <dbReference type="NCBI Taxonomy" id="1735"/>
    <lineage>
        <taxon>Bacteria</taxon>
        <taxon>Bacillati</taxon>
        <taxon>Bacillota</taxon>
        <taxon>Erysipelotrichia</taxon>
        <taxon>Erysipelotrichales</taxon>
        <taxon>Erysipelotrichaceae</taxon>
        <taxon>Holdemanella</taxon>
    </lineage>
</organism>
<name>A0A413CSB0_9FIRM</name>
<dbReference type="InterPro" id="IPR002765">
    <property type="entry name" value="UPF0145_YbjQ-like"/>
</dbReference>
<proteinExistence type="inferred from homology"/>
<gene>
    <name evidence="2" type="ORF">DWV56_08730</name>
</gene>
<protein>
    <submittedName>
        <fullName evidence="2">Uncharacterized protein</fullName>
    </submittedName>
</protein>
<dbReference type="Gene3D" id="3.30.110.70">
    <property type="entry name" value="Hypothetical protein apc22750. Chain B"/>
    <property type="match status" value="1"/>
</dbReference>
<dbReference type="Pfam" id="PF01906">
    <property type="entry name" value="YbjQ_1"/>
    <property type="match status" value="1"/>
</dbReference>
<evidence type="ECO:0000256" key="1">
    <source>
        <dbReference type="ARBA" id="ARBA00010751"/>
    </source>
</evidence>
<accession>A0A413CSB0</accession>
<comment type="similarity">
    <text evidence="1">Belongs to the UPF0145 family.</text>
</comment>
<dbReference type="InterPro" id="IPR035439">
    <property type="entry name" value="UPF0145_dom_sf"/>
</dbReference>
<dbReference type="AlphaFoldDB" id="A0A413CSB0"/>
<dbReference type="EMBL" id="QSAT01000028">
    <property type="protein sequence ID" value="RGW74040.1"/>
    <property type="molecule type" value="Genomic_DNA"/>
</dbReference>
<comment type="caution">
    <text evidence="2">The sequence shown here is derived from an EMBL/GenBank/DDBJ whole genome shotgun (WGS) entry which is preliminary data.</text>
</comment>
<evidence type="ECO:0000313" key="2">
    <source>
        <dbReference type="EMBL" id="RGW74040.1"/>
    </source>
</evidence>
<dbReference type="SUPFAM" id="SSF117782">
    <property type="entry name" value="YbjQ-like"/>
    <property type="match status" value="1"/>
</dbReference>
<sequence length="228" mass="25818">MEKVVYYCPNCGKTVSRLKGNKDNCSNCNGKMVQTPIDVEKWKELSDDEKAKIKSEISSYGMPEYSGEPLSVLKHRYDLIQIQKISVTTTDIKRDYVIIGPVFYQINDAGSGKMIFQKQKEYRSVINSLKDQNQLVNQKASISEALGTISSFFELINTGDISASTKDLLGNGHTQFDEAFFISVEELKKRAYYMGADAVIGMKEELNLDTNGFQHFYMQMYGTAVKFK</sequence>
<dbReference type="RefSeq" id="WP_118357542.1">
    <property type="nucleotide sequence ID" value="NZ_QSAT01000028.1"/>
</dbReference>
<dbReference type="Proteomes" id="UP000284651">
    <property type="component" value="Unassembled WGS sequence"/>
</dbReference>
<reference evidence="2 3" key="1">
    <citation type="submission" date="2018-08" db="EMBL/GenBank/DDBJ databases">
        <title>A genome reference for cultivated species of the human gut microbiota.</title>
        <authorList>
            <person name="Zou Y."/>
            <person name="Xue W."/>
            <person name="Luo G."/>
        </authorList>
    </citation>
    <scope>NUCLEOTIDE SEQUENCE [LARGE SCALE GENOMIC DNA]</scope>
    <source>
        <strain evidence="2 3">AF10-31</strain>
    </source>
</reference>
<evidence type="ECO:0000313" key="3">
    <source>
        <dbReference type="Proteomes" id="UP000284651"/>
    </source>
</evidence>